<dbReference type="EMBL" id="AQQW01000001">
    <property type="protein sequence ID" value="ETW14531.1"/>
    <property type="molecule type" value="Genomic_DNA"/>
</dbReference>
<evidence type="ECO:0000313" key="9">
    <source>
        <dbReference type="EMBL" id="ETW14531.1"/>
    </source>
</evidence>
<keyword evidence="4" id="KW-0408">Iron</keyword>
<evidence type="ECO:0000259" key="8">
    <source>
        <dbReference type="PROSITE" id="PS50983"/>
    </source>
</evidence>
<keyword evidence="4" id="KW-0410">Iron transport</keyword>
<dbReference type="RefSeq" id="WP_043841435.1">
    <property type="nucleotide sequence ID" value="NZ_AQQW01000001.1"/>
</dbReference>
<feature type="coiled-coil region" evidence="6">
    <location>
        <begin position="141"/>
        <end position="168"/>
    </location>
</feature>
<protein>
    <submittedName>
        <fullName evidence="9">Fe3+-citrate ABC transporter periplasmic protein</fullName>
    </submittedName>
</protein>
<dbReference type="Proteomes" id="UP000019063">
    <property type="component" value="Unassembled WGS sequence"/>
</dbReference>
<keyword evidence="5 7" id="KW-0732">Signal</keyword>
<reference evidence="9 10" key="1">
    <citation type="journal article" date="2014" name="Antonie Van Leeuwenhoek">
        <title>Roseivivax atlanticus sp. nov., isolated from surface seawater of the Atlantic Ocean.</title>
        <authorList>
            <person name="Li G."/>
            <person name="Lai Q."/>
            <person name="Liu X."/>
            <person name="Sun F."/>
            <person name="Shao Z."/>
        </authorList>
    </citation>
    <scope>NUCLEOTIDE SEQUENCE [LARGE SCALE GENOMIC DNA]</scope>
    <source>
        <strain evidence="9 10">22II-s10s</strain>
    </source>
</reference>
<dbReference type="PROSITE" id="PS50983">
    <property type="entry name" value="FE_B12_PBP"/>
    <property type="match status" value="1"/>
</dbReference>
<keyword evidence="10" id="KW-1185">Reference proteome</keyword>
<dbReference type="PANTHER" id="PTHR30532">
    <property type="entry name" value="IRON III DICITRATE-BINDING PERIPLASMIC PROTEIN"/>
    <property type="match status" value="1"/>
</dbReference>
<feature type="chain" id="PRO_5004843295" evidence="7">
    <location>
        <begin position="19"/>
        <end position="298"/>
    </location>
</feature>
<evidence type="ECO:0000256" key="7">
    <source>
        <dbReference type="SAM" id="SignalP"/>
    </source>
</evidence>
<evidence type="ECO:0000256" key="5">
    <source>
        <dbReference type="ARBA" id="ARBA00022729"/>
    </source>
</evidence>
<evidence type="ECO:0000256" key="2">
    <source>
        <dbReference type="ARBA" id="ARBA00008814"/>
    </source>
</evidence>
<comment type="similarity">
    <text evidence="2">Belongs to the bacterial solute-binding protein 8 family.</text>
</comment>
<dbReference type="eggNOG" id="COG0614">
    <property type="taxonomic scope" value="Bacteria"/>
</dbReference>
<dbReference type="STRING" id="1379903.ATO8_01440"/>
<dbReference type="GO" id="GO:0030288">
    <property type="term" value="C:outer membrane-bounded periplasmic space"/>
    <property type="evidence" value="ECO:0007669"/>
    <property type="project" value="TreeGrafter"/>
</dbReference>
<keyword evidence="6" id="KW-0175">Coiled coil</keyword>
<gene>
    <name evidence="9" type="ORF">ATO8_01440</name>
</gene>
<dbReference type="CDD" id="cd01146">
    <property type="entry name" value="FhuD"/>
    <property type="match status" value="1"/>
</dbReference>
<feature type="signal peptide" evidence="7">
    <location>
        <begin position="1"/>
        <end position="18"/>
    </location>
</feature>
<dbReference type="AlphaFoldDB" id="W4HR00"/>
<dbReference type="InterPro" id="IPR002491">
    <property type="entry name" value="ABC_transptr_periplasmic_BD"/>
</dbReference>
<proteinExistence type="inferred from homology"/>
<keyword evidence="4" id="KW-0406">Ion transport</keyword>
<evidence type="ECO:0000313" key="10">
    <source>
        <dbReference type="Proteomes" id="UP000019063"/>
    </source>
</evidence>
<dbReference type="GO" id="GO:1901678">
    <property type="term" value="P:iron coordination entity transport"/>
    <property type="evidence" value="ECO:0007669"/>
    <property type="project" value="UniProtKB-ARBA"/>
</dbReference>
<sequence>MIRLLTVCLAIVTGAAGAATVEDSRGTQSFDAPPERIVVLDWALAEQVLDLGVVPVGAPELDLYRDWVSVPEMPQSVTDVGLRTEPNLERIAALDPDVIIASDMAPADVARLQRIAPVLAFEAWAADHDNVAAARKILLSIATLTGRTDRAEALIADTEQEMSQLRASLEDAFDGAPPDTAVIRLNDAASVWIYGDNSFPVAALDALGVNAALPQAATKWGVVQKPVEALAKVETGAVIAIRPHLAGSDVFETPLWRFMPFVRQERFAETDPVWSYGGYLSLLRHARAFHDALLPLAP</sequence>
<dbReference type="SUPFAM" id="SSF53807">
    <property type="entry name" value="Helical backbone' metal receptor"/>
    <property type="match status" value="1"/>
</dbReference>
<comment type="caution">
    <text evidence="9">The sequence shown here is derived from an EMBL/GenBank/DDBJ whole genome shotgun (WGS) entry which is preliminary data.</text>
</comment>
<dbReference type="Pfam" id="PF01497">
    <property type="entry name" value="Peripla_BP_2"/>
    <property type="match status" value="1"/>
</dbReference>
<dbReference type="Gene3D" id="3.40.50.1980">
    <property type="entry name" value="Nitrogenase molybdenum iron protein domain"/>
    <property type="match status" value="2"/>
</dbReference>
<evidence type="ECO:0000256" key="3">
    <source>
        <dbReference type="ARBA" id="ARBA00022448"/>
    </source>
</evidence>
<name>W4HR00_9RHOB</name>
<comment type="subcellular location">
    <subcellularLocation>
        <location evidence="1">Cell envelope</location>
    </subcellularLocation>
</comment>
<organism evidence="9 10">
    <name type="scientific">Roseivivax marinus</name>
    <dbReference type="NCBI Taxonomy" id="1379903"/>
    <lineage>
        <taxon>Bacteria</taxon>
        <taxon>Pseudomonadati</taxon>
        <taxon>Pseudomonadota</taxon>
        <taxon>Alphaproteobacteria</taxon>
        <taxon>Rhodobacterales</taxon>
        <taxon>Roseobacteraceae</taxon>
        <taxon>Roseivivax</taxon>
    </lineage>
</organism>
<dbReference type="PRINTS" id="PR01715">
    <property type="entry name" value="FERRIBNDNGPP"/>
</dbReference>
<evidence type="ECO:0000256" key="4">
    <source>
        <dbReference type="ARBA" id="ARBA00022496"/>
    </source>
</evidence>
<accession>W4HR00</accession>
<dbReference type="InterPro" id="IPR051313">
    <property type="entry name" value="Bact_iron-sidero_bind"/>
</dbReference>
<dbReference type="PANTHER" id="PTHR30532:SF1">
    <property type="entry name" value="IRON(3+)-HYDROXAMATE-BINDING PROTEIN FHUD"/>
    <property type="match status" value="1"/>
</dbReference>
<evidence type="ECO:0000256" key="6">
    <source>
        <dbReference type="SAM" id="Coils"/>
    </source>
</evidence>
<evidence type="ECO:0000256" key="1">
    <source>
        <dbReference type="ARBA" id="ARBA00004196"/>
    </source>
</evidence>
<keyword evidence="3" id="KW-0813">Transport</keyword>
<feature type="domain" description="Fe/B12 periplasmic-binding" evidence="8">
    <location>
        <begin position="36"/>
        <end position="297"/>
    </location>
</feature>